<keyword evidence="2" id="KW-1185">Reference proteome</keyword>
<comment type="caution">
    <text evidence="1">The sequence shown here is derived from an EMBL/GenBank/DDBJ whole genome shotgun (WGS) entry which is preliminary data.</text>
</comment>
<accession>A0AAV4QUT0</accession>
<evidence type="ECO:0000313" key="2">
    <source>
        <dbReference type="Proteomes" id="UP001054945"/>
    </source>
</evidence>
<dbReference type="AlphaFoldDB" id="A0AAV4QUT0"/>
<reference evidence="1 2" key="1">
    <citation type="submission" date="2021-06" db="EMBL/GenBank/DDBJ databases">
        <title>Caerostris extrusa draft genome.</title>
        <authorList>
            <person name="Kono N."/>
            <person name="Arakawa K."/>
        </authorList>
    </citation>
    <scope>NUCLEOTIDE SEQUENCE [LARGE SCALE GENOMIC DNA]</scope>
</reference>
<sequence>MNLSAVGKKMKMIVKEKSSYFTPRDLFSLRMQASKRFETEFSNHLLINSRNLDDDEEISQALKIVKEFFSNVENPGKSFKNCFIIWQDLCVENVICDIAYEKTRCKI</sequence>
<gene>
    <name evidence="1" type="ORF">CEXT_701441</name>
</gene>
<name>A0AAV4QUT0_CAEEX</name>
<dbReference type="EMBL" id="BPLR01006880">
    <property type="protein sequence ID" value="GIY12997.1"/>
    <property type="molecule type" value="Genomic_DNA"/>
</dbReference>
<evidence type="ECO:0000313" key="1">
    <source>
        <dbReference type="EMBL" id="GIY12997.1"/>
    </source>
</evidence>
<organism evidence="1 2">
    <name type="scientific">Caerostris extrusa</name>
    <name type="common">Bark spider</name>
    <name type="synonym">Caerostris bankana</name>
    <dbReference type="NCBI Taxonomy" id="172846"/>
    <lineage>
        <taxon>Eukaryota</taxon>
        <taxon>Metazoa</taxon>
        <taxon>Ecdysozoa</taxon>
        <taxon>Arthropoda</taxon>
        <taxon>Chelicerata</taxon>
        <taxon>Arachnida</taxon>
        <taxon>Araneae</taxon>
        <taxon>Araneomorphae</taxon>
        <taxon>Entelegynae</taxon>
        <taxon>Araneoidea</taxon>
        <taxon>Araneidae</taxon>
        <taxon>Caerostris</taxon>
    </lineage>
</organism>
<proteinExistence type="predicted"/>
<dbReference type="Proteomes" id="UP001054945">
    <property type="component" value="Unassembled WGS sequence"/>
</dbReference>
<protein>
    <submittedName>
        <fullName evidence="1">Uncharacterized protein</fullName>
    </submittedName>
</protein>